<evidence type="ECO:0000313" key="6">
    <source>
        <dbReference type="EMBL" id="PUZ29001.1"/>
    </source>
</evidence>
<dbReference type="InterPro" id="IPR023228">
    <property type="entry name" value="SAM_OH_AdoTrfase_N_sf"/>
</dbReference>
<dbReference type="Gene3D" id="2.40.30.90">
    <property type="entry name" value="Bacterial fluorinating enzyme like"/>
    <property type="match status" value="1"/>
</dbReference>
<dbReference type="OrthoDB" id="9792195at2"/>
<feature type="chain" id="PRO_5015493807" evidence="3">
    <location>
        <begin position="24"/>
        <end position="304"/>
    </location>
</feature>
<feature type="domain" description="S-adenosyl-l-methionine hydroxide adenosyltransferase N-terminal" evidence="4">
    <location>
        <begin position="28"/>
        <end position="177"/>
    </location>
</feature>
<keyword evidence="7" id="KW-1185">Reference proteome</keyword>
<evidence type="ECO:0000256" key="3">
    <source>
        <dbReference type="SAM" id="SignalP"/>
    </source>
</evidence>
<evidence type="ECO:0000259" key="4">
    <source>
        <dbReference type="Pfam" id="PF01887"/>
    </source>
</evidence>
<organism evidence="6 7">
    <name type="scientific">Chitinophaga parva</name>
    <dbReference type="NCBI Taxonomy" id="2169414"/>
    <lineage>
        <taxon>Bacteria</taxon>
        <taxon>Pseudomonadati</taxon>
        <taxon>Bacteroidota</taxon>
        <taxon>Chitinophagia</taxon>
        <taxon>Chitinophagales</taxon>
        <taxon>Chitinophagaceae</taxon>
        <taxon>Chitinophaga</taxon>
    </lineage>
</organism>
<evidence type="ECO:0000256" key="2">
    <source>
        <dbReference type="ARBA" id="ARBA00024035"/>
    </source>
</evidence>
<evidence type="ECO:0000313" key="7">
    <source>
        <dbReference type="Proteomes" id="UP000244450"/>
    </source>
</evidence>
<dbReference type="EMBL" id="QCYK01000001">
    <property type="protein sequence ID" value="PUZ29001.1"/>
    <property type="molecule type" value="Genomic_DNA"/>
</dbReference>
<sequence length="304" mass="33040">MIRKCITFIAFVSLLLAGLGAWAQNKIVVFQSDFGLKDGAVAAMKGVANGVSPDLKLYDLTHEIPPYNIWEAAYRLEQTVPYWPAGTVFVSVVDPGVGTSRKSVVLKTKTGQFIVTPDNGTLTLVAQSLGIAEVREIDEAVNRRRDSRQSYTFHGRDVYAYTGARLASGTISFEQVGPKLPAEVVTIPYQPAVREGSVIKGSIAILDVQYGNLWTNISGDLFNQLNPQFGDVVHFTIFHKGKQVYKGDAPYCQTFGAVAKGKPLCYVNSLLDLAFALNQGSFAAVHHIGSGAEWSVAVSLTHRK</sequence>
<dbReference type="InterPro" id="IPR046469">
    <property type="entry name" value="SAM_HAT_N"/>
</dbReference>
<gene>
    <name evidence="6" type="ORF">DCC81_05900</name>
</gene>
<keyword evidence="3" id="KW-0732">Signal</keyword>
<dbReference type="SUPFAM" id="SSF101852">
    <property type="entry name" value="Bacterial fluorinating enzyme, C-terminal domain"/>
    <property type="match status" value="1"/>
</dbReference>
<dbReference type="InterPro" id="IPR002747">
    <property type="entry name" value="SAM_OH_AdoTrfase"/>
</dbReference>
<comment type="caution">
    <text evidence="6">The sequence shown here is derived from an EMBL/GenBank/DDBJ whole genome shotgun (WGS) entry which is preliminary data.</text>
</comment>
<evidence type="ECO:0000256" key="1">
    <source>
        <dbReference type="ARBA" id="ARBA00022691"/>
    </source>
</evidence>
<accession>A0A2T7BN04</accession>
<evidence type="ECO:0000259" key="5">
    <source>
        <dbReference type="Pfam" id="PF20257"/>
    </source>
</evidence>
<dbReference type="Proteomes" id="UP000244450">
    <property type="component" value="Unassembled WGS sequence"/>
</dbReference>
<dbReference type="Pfam" id="PF01887">
    <property type="entry name" value="SAM_HAT_N"/>
    <property type="match status" value="1"/>
</dbReference>
<dbReference type="PIRSF" id="PIRSF006779">
    <property type="entry name" value="UCP006779"/>
    <property type="match status" value="1"/>
</dbReference>
<dbReference type="RefSeq" id="WP_108685640.1">
    <property type="nucleotide sequence ID" value="NZ_QCYK01000001.1"/>
</dbReference>
<keyword evidence="6" id="KW-0804">Transcription</keyword>
<keyword evidence="6" id="KW-0240">DNA-directed RNA polymerase</keyword>
<dbReference type="SUPFAM" id="SSF102522">
    <property type="entry name" value="Bacterial fluorinating enzyme, N-terminal domain"/>
    <property type="match status" value="1"/>
</dbReference>
<name>A0A2T7BN04_9BACT</name>
<reference evidence="6 7" key="1">
    <citation type="submission" date="2018-04" db="EMBL/GenBank/DDBJ databases">
        <title>Chitinophaga fuyangensis sp. nov., isolated from soil in a chemical factory.</title>
        <authorList>
            <person name="Chen K."/>
        </authorList>
    </citation>
    <scope>NUCLEOTIDE SEQUENCE [LARGE SCALE GENOMIC DNA]</scope>
    <source>
        <strain evidence="6 7">LY-1</strain>
    </source>
</reference>
<keyword evidence="1" id="KW-0949">S-adenosyl-L-methionine</keyword>
<feature type="signal peptide" evidence="3">
    <location>
        <begin position="1"/>
        <end position="23"/>
    </location>
</feature>
<comment type="similarity">
    <text evidence="2">Belongs to the SAM hydrolase / SAM-dependent halogenase family.</text>
</comment>
<dbReference type="PANTHER" id="PTHR35092">
    <property type="entry name" value="CHLORINASE MJ1651"/>
    <property type="match status" value="1"/>
</dbReference>
<dbReference type="Pfam" id="PF20257">
    <property type="entry name" value="SAM_HAT_C"/>
    <property type="match status" value="1"/>
</dbReference>
<protein>
    <submittedName>
        <fullName evidence="6">DNA-directed RNA polymerase subunit delta</fullName>
    </submittedName>
</protein>
<dbReference type="PANTHER" id="PTHR35092:SF1">
    <property type="entry name" value="CHLORINASE MJ1651"/>
    <property type="match status" value="1"/>
</dbReference>
<dbReference type="InterPro" id="IPR023227">
    <property type="entry name" value="SAM_OH_AdoTrfase_C_sf"/>
</dbReference>
<dbReference type="InterPro" id="IPR046470">
    <property type="entry name" value="SAM_HAT_C"/>
</dbReference>
<feature type="domain" description="S-adenosyl-l-methionine hydroxide adenosyltransferase C-terminal" evidence="5">
    <location>
        <begin position="201"/>
        <end position="294"/>
    </location>
</feature>
<dbReference type="AlphaFoldDB" id="A0A2T7BN04"/>
<dbReference type="GO" id="GO:0000428">
    <property type="term" value="C:DNA-directed RNA polymerase complex"/>
    <property type="evidence" value="ECO:0007669"/>
    <property type="project" value="UniProtKB-KW"/>
</dbReference>
<proteinExistence type="inferred from homology"/>
<dbReference type="Gene3D" id="3.40.50.10790">
    <property type="entry name" value="S-adenosyl-l-methionine hydroxide adenosyltransferase, N-terminal"/>
    <property type="match status" value="1"/>
</dbReference>